<protein>
    <submittedName>
        <fullName evidence="4">Uncharacterized protein</fullName>
    </submittedName>
</protein>
<evidence type="ECO:0000313" key="5">
    <source>
        <dbReference type="EMBL" id="WEA14472.1"/>
    </source>
</evidence>
<accession>A0A1I4GLE2</accession>
<dbReference type="EMBL" id="BLXU01000004">
    <property type="protein sequence ID" value="GFO51587.1"/>
    <property type="molecule type" value="Genomic_DNA"/>
</dbReference>
<dbReference type="EMBL" id="JARYTV010000001">
    <property type="protein sequence ID" value="MDH7959300.1"/>
    <property type="molecule type" value="Genomic_DNA"/>
</dbReference>
<dbReference type="EMBL" id="FOTJ01000004">
    <property type="protein sequence ID" value="SFL30167.1"/>
    <property type="molecule type" value="Genomic_DNA"/>
</dbReference>
<dbReference type="Proteomes" id="UP000181969">
    <property type="component" value="Unassembled WGS sequence"/>
</dbReference>
<reference evidence="2 7" key="2">
    <citation type="submission" date="2020-06" db="EMBL/GenBank/DDBJ databases">
        <title>Draft genome sequence of Lactic acid bacteria from Okinawan-style tofu.</title>
        <authorList>
            <person name="Takara I."/>
            <person name="Ikematsu S."/>
        </authorList>
    </citation>
    <scope>NUCLEOTIDE SEQUENCE [LARGE SCALE GENOMIC DNA]</scope>
    <source>
        <strain evidence="7">lg38</strain>
        <strain evidence="2">Lg38</strain>
    </source>
</reference>
<dbReference type="EMBL" id="CP118627">
    <property type="protein sequence ID" value="WEA14472.1"/>
    <property type="molecule type" value="Genomic_DNA"/>
</dbReference>
<sequence>MNKKQKEMQARLEKIKAAQKKMPVQTGKKIQAKGLKHATKAHTSSQHYTIGFN</sequence>
<evidence type="ECO:0000313" key="7">
    <source>
        <dbReference type="Proteomes" id="UP000504756"/>
    </source>
</evidence>
<gene>
    <name evidence="2" type="ORF">ikelab_08620</name>
    <name evidence="5" type="ORF">PWF74_02925</name>
    <name evidence="3" type="ORF">QHR29_02235</name>
    <name evidence="4" type="ORF">SAMN05216438_10493</name>
</gene>
<feature type="region of interest" description="Disordered" evidence="1">
    <location>
        <begin position="33"/>
        <end position="53"/>
    </location>
</feature>
<dbReference type="Proteomes" id="UP001157396">
    <property type="component" value="Unassembled WGS sequence"/>
</dbReference>
<dbReference type="RefSeq" id="WP_014024601.1">
    <property type="nucleotide sequence ID" value="NZ_AP026069.1"/>
</dbReference>
<reference evidence="4 6" key="1">
    <citation type="submission" date="2016-10" db="EMBL/GenBank/DDBJ databases">
        <authorList>
            <person name="de Groot N.N."/>
        </authorList>
    </citation>
    <scope>NUCLEOTIDE SEQUENCE [LARGE SCALE GENOMIC DNA]</scope>
    <source>
        <strain evidence="4 6">M79</strain>
    </source>
</reference>
<evidence type="ECO:0000256" key="1">
    <source>
        <dbReference type="SAM" id="MobiDB-lite"/>
    </source>
</evidence>
<proteinExistence type="predicted"/>
<reference evidence="3" key="4">
    <citation type="submission" date="2023-04" db="EMBL/GenBank/DDBJ databases">
        <title>Genomic analysis of Lactococcus garvieae isolates.</title>
        <authorList>
            <person name="Zhanghang C."/>
        </authorList>
    </citation>
    <scope>NUCLEOTIDE SEQUENCE</scope>
    <source>
        <strain evidence="3">ZB-1</strain>
    </source>
</reference>
<dbReference type="Proteomes" id="UP001217324">
    <property type="component" value="Chromosome"/>
</dbReference>
<reference evidence="5" key="3">
    <citation type="submission" date="2023-02" db="EMBL/GenBank/DDBJ databases">
        <title>Comparative genomics and fermentation flavor characterization of five lactic acid bacteria reveal flavor biosynthesis metabolic pathways in fermented muskmelon puree.</title>
        <authorList>
            <person name="Yuan L."/>
            <person name="Li M."/>
            <person name="Xu X."/>
            <person name="Lao F."/>
            <person name="Wu J."/>
        </authorList>
    </citation>
    <scope>NUCLEOTIDE SEQUENCE</scope>
    <source>
        <strain evidence="5">Pa-2</strain>
    </source>
</reference>
<dbReference type="AlphaFoldDB" id="A0A1I4GLE2"/>
<evidence type="ECO:0000313" key="2">
    <source>
        <dbReference type="EMBL" id="GFO51587.1"/>
    </source>
</evidence>
<feature type="compositionally biased region" description="Polar residues" evidence="1">
    <location>
        <begin position="41"/>
        <end position="53"/>
    </location>
</feature>
<organism evidence="4 6">
    <name type="scientific">Lactococcus garvieae</name>
    <dbReference type="NCBI Taxonomy" id="1363"/>
    <lineage>
        <taxon>Bacteria</taxon>
        <taxon>Bacillati</taxon>
        <taxon>Bacillota</taxon>
        <taxon>Bacilli</taxon>
        <taxon>Lactobacillales</taxon>
        <taxon>Streptococcaceae</taxon>
        <taxon>Lactococcus</taxon>
    </lineage>
</organism>
<dbReference type="GeneID" id="61074480"/>
<name>A0A1I4GLE2_9LACT</name>
<evidence type="ECO:0000313" key="6">
    <source>
        <dbReference type="Proteomes" id="UP000181969"/>
    </source>
</evidence>
<evidence type="ECO:0000313" key="3">
    <source>
        <dbReference type="EMBL" id="MDH7959300.1"/>
    </source>
</evidence>
<evidence type="ECO:0000313" key="4">
    <source>
        <dbReference type="EMBL" id="SFL30167.1"/>
    </source>
</evidence>
<dbReference type="Proteomes" id="UP000504756">
    <property type="component" value="Unassembled WGS sequence"/>
</dbReference>